<evidence type="ECO:0000256" key="1">
    <source>
        <dbReference type="ARBA" id="ARBA00022517"/>
    </source>
</evidence>
<dbReference type="KEGG" id="elut:CKA38_09680"/>
<comment type="subcellular location">
    <subcellularLocation>
        <location evidence="2">Cytoplasm</location>
    </subcellularLocation>
</comment>
<comment type="subunit">
    <text evidence="2">Monomer. Binds 30S ribosomal subunits, but not 50S ribosomal subunits or 70S ribosomes.</text>
</comment>
<dbReference type="InterPro" id="IPR023799">
    <property type="entry name" value="RbfA_dom_sf"/>
</dbReference>
<dbReference type="GO" id="GO:0043024">
    <property type="term" value="F:ribosomal small subunit binding"/>
    <property type="evidence" value="ECO:0007669"/>
    <property type="project" value="TreeGrafter"/>
</dbReference>
<keyword evidence="2" id="KW-0963">Cytoplasm</keyword>
<dbReference type="RefSeq" id="WP_108825289.1">
    <property type="nucleotide sequence ID" value="NZ_CP023004.1"/>
</dbReference>
<dbReference type="SUPFAM" id="SSF89919">
    <property type="entry name" value="Ribosome-binding factor A, RbfA"/>
    <property type="match status" value="1"/>
</dbReference>
<dbReference type="InterPro" id="IPR000238">
    <property type="entry name" value="RbfA"/>
</dbReference>
<evidence type="ECO:0000256" key="2">
    <source>
        <dbReference type="HAMAP-Rule" id="MF_00003"/>
    </source>
</evidence>
<comment type="function">
    <text evidence="2">One of several proteins that assist in the late maturation steps of the functional core of the 30S ribosomal subunit. Associates with free 30S ribosomal subunits (but not with 30S subunits that are part of 70S ribosomes or polysomes). Required for efficient processing of 16S rRNA. May interact with the 5'-terminal helix region of 16S rRNA.</text>
</comment>
<dbReference type="InterPro" id="IPR020053">
    <property type="entry name" value="Ribosome-bd_factorA_CS"/>
</dbReference>
<proteinExistence type="inferred from homology"/>
<dbReference type="NCBIfam" id="TIGR00082">
    <property type="entry name" value="rbfA"/>
    <property type="match status" value="1"/>
</dbReference>
<dbReference type="AlphaFoldDB" id="A0A2U8E3V8"/>
<comment type="similarity">
    <text evidence="2">Belongs to the RbfA family.</text>
</comment>
<dbReference type="PANTHER" id="PTHR33515">
    <property type="entry name" value="RIBOSOME-BINDING FACTOR A, CHLOROPLASTIC-RELATED"/>
    <property type="match status" value="1"/>
</dbReference>
<dbReference type="GO" id="GO:0005829">
    <property type="term" value="C:cytosol"/>
    <property type="evidence" value="ECO:0007669"/>
    <property type="project" value="TreeGrafter"/>
</dbReference>
<sequence length="118" mass="13696">MSNRTLRVNELIQRELSDILRKRYQSEAVTITISAVSTAPDLRDCRVHVSVVGDPDFAGQKLRWLRKKERDLRQELGRRIILKYMPKFTFALDTSTARGNRILGILDELEEKAEKPKD</sequence>
<protein>
    <recommendedName>
        <fullName evidence="2">Ribosome-binding factor A</fullName>
    </recommendedName>
</protein>
<dbReference type="Proteomes" id="UP000244896">
    <property type="component" value="Chromosome"/>
</dbReference>
<dbReference type="InterPro" id="IPR015946">
    <property type="entry name" value="KH_dom-like_a/b"/>
</dbReference>
<dbReference type="Pfam" id="PF02033">
    <property type="entry name" value="RBFA"/>
    <property type="match status" value="1"/>
</dbReference>
<dbReference type="Gene3D" id="3.30.300.20">
    <property type="match status" value="1"/>
</dbReference>
<gene>
    <name evidence="2 3" type="primary">rbfA</name>
    <name evidence="3" type="ORF">CKA38_09680</name>
</gene>
<dbReference type="EMBL" id="CP023004">
    <property type="protein sequence ID" value="AWI09480.1"/>
    <property type="molecule type" value="Genomic_DNA"/>
</dbReference>
<evidence type="ECO:0000313" key="4">
    <source>
        <dbReference type="Proteomes" id="UP000244896"/>
    </source>
</evidence>
<accession>A0A2U8E3V8</accession>
<evidence type="ECO:0000313" key="3">
    <source>
        <dbReference type="EMBL" id="AWI09480.1"/>
    </source>
</evidence>
<dbReference type="PANTHER" id="PTHR33515:SF1">
    <property type="entry name" value="RIBOSOME-BINDING FACTOR A, CHLOROPLASTIC-RELATED"/>
    <property type="match status" value="1"/>
</dbReference>
<organism evidence="3 4">
    <name type="scientific">Ereboglobus luteus</name>
    <dbReference type="NCBI Taxonomy" id="1796921"/>
    <lineage>
        <taxon>Bacteria</taxon>
        <taxon>Pseudomonadati</taxon>
        <taxon>Verrucomicrobiota</taxon>
        <taxon>Opitutia</taxon>
        <taxon>Opitutales</taxon>
        <taxon>Opitutaceae</taxon>
        <taxon>Ereboglobus</taxon>
    </lineage>
</organism>
<dbReference type="OrthoDB" id="9793478at2"/>
<dbReference type="HAMAP" id="MF_00003">
    <property type="entry name" value="RbfA"/>
    <property type="match status" value="1"/>
</dbReference>
<keyword evidence="4" id="KW-1185">Reference proteome</keyword>
<name>A0A2U8E3V8_9BACT</name>
<reference evidence="3 4" key="1">
    <citation type="journal article" date="2018" name="Syst. Appl. Microbiol.">
        <title>Ereboglobus luteus gen. nov. sp. nov. from cockroach guts, and new insights into the oxygen relationship of the genera Opitutus and Didymococcus (Verrucomicrobia: Opitutaceae).</title>
        <authorList>
            <person name="Tegtmeier D."/>
            <person name="Belitz A."/>
            <person name="Radek R."/>
            <person name="Heimerl T."/>
            <person name="Brune A."/>
        </authorList>
    </citation>
    <scope>NUCLEOTIDE SEQUENCE [LARGE SCALE GENOMIC DNA]</scope>
    <source>
        <strain evidence="3 4">Ho45</strain>
    </source>
</reference>
<dbReference type="PROSITE" id="PS01319">
    <property type="entry name" value="RBFA"/>
    <property type="match status" value="1"/>
</dbReference>
<keyword evidence="1 2" id="KW-0690">Ribosome biogenesis</keyword>
<dbReference type="GO" id="GO:0030490">
    <property type="term" value="P:maturation of SSU-rRNA"/>
    <property type="evidence" value="ECO:0007669"/>
    <property type="project" value="UniProtKB-UniRule"/>
</dbReference>